<organism evidence="2 3">
    <name type="scientific">Leptospira tipperaryensis</name>
    <dbReference type="NCBI Taxonomy" id="2564040"/>
    <lineage>
        <taxon>Bacteria</taxon>
        <taxon>Pseudomonadati</taxon>
        <taxon>Spirochaetota</taxon>
        <taxon>Spirochaetia</taxon>
        <taxon>Leptospirales</taxon>
        <taxon>Leptospiraceae</taxon>
        <taxon>Leptospira</taxon>
    </lineage>
</organism>
<dbReference type="KEGG" id="laj:A0128_07655"/>
<name>A0A1D7UVV0_9LEPT</name>
<dbReference type="EMBL" id="CP015217">
    <property type="protein sequence ID" value="AOP33729.1"/>
    <property type="molecule type" value="Genomic_DNA"/>
</dbReference>
<dbReference type="Proteomes" id="UP000094197">
    <property type="component" value="Chromosome 1"/>
</dbReference>
<dbReference type="InterPro" id="IPR029060">
    <property type="entry name" value="PIN-like_dom_sf"/>
</dbReference>
<gene>
    <name evidence="2" type="ORF">A0128_07655</name>
</gene>
<dbReference type="Gene3D" id="3.40.50.1010">
    <property type="entry name" value="5'-nuclease"/>
    <property type="match status" value="1"/>
</dbReference>
<dbReference type="RefSeq" id="WP_069606964.1">
    <property type="nucleotide sequence ID" value="NZ_CP015217.1"/>
</dbReference>
<evidence type="ECO:0000313" key="3">
    <source>
        <dbReference type="Proteomes" id="UP000094197"/>
    </source>
</evidence>
<dbReference type="InterPro" id="IPR002716">
    <property type="entry name" value="PIN_dom"/>
</dbReference>
<keyword evidence="2" id="KW-0238">DNA-binding</keyword>
<dbReference type="OrthoDB" id="333798at2"/>
<dbReference type="InterPro" id="IPR006226">
    <property type="entry name" value="Mtu_PIN"/>
</dbReference>
<dbReference type="GO" id="GO:0003677">
    <property type="term" value="F:DNA binding"/>
    <property type="evidence" value="ECO:0007669"/>
    <property type="project" value="UniProtKB-KW"/>
</dbReference>
<evidence type="ECO:0000313" key="2">
    <source>
        <dbReference type="EMBL" id="AOP33729.1"/>
    </source>
</evidence>
<protein>
    <submittedName>
        <fullName evidence="2">DNA-binding protein</fullName>
    </submittedName>
</protein>
<sequence>MAYLLDVNVLIALSDANHTFHETAWSWFDQKSRRGWATCPITQNALVRILSNTSYPGSPGGVEVVSEILHSLLKVKGHKFVPDNISINSPSLFLKFGFVSSKQLTDVYLLALSVHHKLKFATFDSKIPFRAVESGKDHLELIVA</sequence>
<feature type="domain" description="PIN" evidence="1">
    <location>
        <begin position="3"/>
        <end position="129"/>
    </location>
</feature>
<dbReference type="GO" id="GO:0016788">
    <property type="term" value="F:hydrolase activity, acting on ester bonds"/>
    <property type="evidence" value="ECO:0007669"/>
    <property type="project" value="InterPro"/>
</dbReference>
<dbReference type="Pfam" id="PF01850">
    <property type="entry name" value="PIN"/>
    <property type="match status" value="1"/>
</dbReference>
<accession>A0A1D7UVV0</accession>
<dbReference type="NCBIfam" id="TIGR00028">
    <property type="entry name" value="Mtu_PIN_fam"/>
    <property type="match status" value="1"/>
</dbReference>
<dbReference type="SUPFAM" id="SSF88723">
    <property type="entry name" value="PIN domain-like"/>
    <property type="match status" value="1"/>
</dbReference>
<keyword evidence="3" id="KW-1185">Reference proteome</keyword>
<reference evidence="2 3" key="1">
    <citation type="submission" date="2016-04" db="EMBL/GenBank/DDBJ databases">
        <title>Complete genome seqeunce of Leptospira alstonii serovar Room22.</title>
        <authorList>
            <person name="Nally J.E."/>
            <person name="Bayles D.O."/>
            <person name="Hurley D."/>
            <person name="Fanning S."/>
            <person name="McMahon B.J."/>
            <person name="Arent Z."/>
        </authorList>
    </citation>
    <scope>NUCLEOTIDE SEQUENCE [LARGE SCALE GENOMIC DNA]</scope>
    <source>
        <strain evidence="2 3">GWTS #1</strain>
    </source>
</reference>
<dbReference type="AlphaFoldDB" id="A0A1D7UVV0"/>
<evidence type="ECO:0000259" key="1">
    <source>
        <dbReference type="Pfam" id="PF01850"/>
    </source>
</evidence>
<proteinExistence type="predicted"/>